<organism evidence="2 3">
    <name type="scientific">Phrynocephalus forsythii</name>
    <dbReference type="NCBI Taxonomy" id="171643"/>
    <lineage>
        <taxon>Eukaryota</taxon>
        <taxon>Metazoa</taxon>
        <taxon>Chordata</taxon>
        <taxon>Craniata</taxon>
        <taxon>Vertebrata</taxon>
        <taxon>Euteleostomi</taxon>
        <taxon>Lepidosauria</taxon>
        <taxon>Squamata</taxon>
        <taxon>Bifurcata</taxon>
        <taxon>Unidentata</taxon>
        <taxon>Episquamata</taxon>
        <taxon>Toxicofera</taxon>
        <taxon>Iguania</taxon>
        <taxon>Acrodonta</taxon>
        <taxon>Agamidae</taxon>
        <taxon>Agaminae</taxon>
        <taxon>Phrynocephalus</taxon>
    </lineage>
</organism>
<proteinExistence type="predicted"/>
<evidence type="ECO:0000256" key="1">
    <source>
        <dbReference type="SAM" id="MobiDB-lite"/>
    </source>
</evidence>
<name>A0A9Q0XG33_9SAUR</name>
<dbReference type="AlphaFoldDB" id="A0A9Q0XG33"/>
<feature type="compositionally biased region" description="Basic residues" evidence="1">
    <location>
        <begin position="39"/>
        <end position="59"/>
    </location>
</feature>
<reference evidence="2" key="1">
    <citation type="journal article" date="2023" name="DNA Res.">
        <title>Chromosome-level genome assembly of Phrynocephalus forsythii using third-generation DNA sequencing and Hi-C analysis.</title>
        <authorList>
            <person name="Qi Y."/>
            <person name="Zhao W."/>
            <person name="Zhao Y."/>
            <person name="Niu C."/>
            <person name="Cao S."/>
            <person name="Zhang Y."/>
        </authorList>
    </citation>
    <scope>NUCLEOTIDE SEQUENCE</scope>
    <source>
        <tissue evidence="2">Muscle</tissue>
    </source>
</reference>
<evidence type="ECO:0000313" key="3">
    <source>
        <dbReference type="Proteomes" id="UP001142489"/>
    </source>
</evidence>
<feature type="non-terminal residue" evidence="2">
    <location>
        <position position="1"/>
    </location>
</feature>
<feature type="compositionally biased region" description="Polar residues" evidence="1">
    <location>
        <begin position="97"/>
        <end position="106"/>
    </location>
</feature>
<comment type="caution">
    <text evidence="2">The sequence shown here is derived from an EMBL/GenBank/DDBJ whole genome shotgun (WGS) entry which is preliminary data.</text>
</comment>
<feature type="compositionally biased region" description="Low complexity" evidence="1">
    <location>
        <begin position="20"/>
        <end position="36"/>
    </location>
</feature>
<gene>
    <name evidence="2" type="ORF">JRQ81_007080</name>
</gene>
<evidence type="ECO:0000313" key="2">
    <source>
        <dbReference type="EMBL" id="KAJ7311429.1"/>
    </source>
</evidence>
<feature type="region of interest" description="Disordered" evidence="1">
    <location>
        <begin position="93"/>
        <end position="120"/>
    </location>
</feature>
<protein>
    <submittedName>
        <fullName evidence="2">Uncharacterized protein</fullName>
    </submittedName>
</protein>
<dbReference type="EMBL" id="JAPFRF010000014">
    <property type="protein sequence ID" value="KAJ7311429.1"/>
    <property type="molecule type" value="Genomic_DNA"/>
</dbReference>
<feature type="region of interest" description="Disordered" evidence="1">
    <location>
        <begin position="1"/>
        <end position="71"/>
    </location>
</feature>
<sequence>RSLPAANGGGGRAAEEEEASAAAAQPAPEEAEPSPAERSRRRAARRPRNACPARRRRRILPSGFRVQPASPADEVVQLKTCVWSPVWKGVVSRGHRQQSTPSSLQSEEPFGGGIRQMMES</sequence>
<keyword evidence="3" id="KW-1185">Reference proteome</keyword>
<accession>A0A9Q0XG33</accession>
<dbReference type="Proteomes" id="UP001142489">
    <property type="component" value="Unassembled WGS sequence"/>
</dbReference>